<protein>
    <submittedName>
        <fullName evidence="1">Uncharacterized protein</fullName>
    </submittedName>
</protein>
<reference evidence="1 2" key="2">
    <citation type="submission" date="2016-03" db="EMBL/GenBank/DDBJ databases">
        <title>New uncultured bacterium of the family Gallionellaceae from acid mine drainage: description and reconstruction of genome based on metagenomic analysis of microbial community.</title>
        <authorList>
            <person name="Kadnikov V."/>
            <person name="Ivasenko D."/>
            <person name="Beletsky A."/>
            <person name="Mardanov A."/>
            <person name="Danilova E."/>
            <person name="Pimenov N."/>
            <person name="Karnachuk O."/>
            <person name="Ravin N."/>
        </authorList>
    </citation>
    <scope>NUCLEOTIDE SEQUENCE [LARGE SCALE GENOMIC DNA]</scope>
    <source>
        <strain evidence="1">ShG14-8</strain>
    </source>
</reference>
<organism evidence="1 2">
    <name type="scientific">Candidatus Gallionella acididurans</name>
    <dbReference type="NCBI Taxonomy" id="1796491"/>
    <lineage>
        <taxon>Bacteria</taxon>
        <taxon>Pseudomonadati</taxon>
        <taxon>Pseudomonadota</taxon>
        <taxon>Betaproteobacteria</taxon>
        <taxon>Nitrosomonadales</taxon>
        <taxon>Gallionellaceae</taxon>
        <taxon>Gallionella</taxon>
    </lineage>
</organism>
<reference evidence="1 2" key="1">
    <citation type="submission" date="2016-02" db="EMBL/GenBank/DDBJ databases">
        <authorList>
            <person name="Wen L."/>
            <person name="He K."/>
            <person name="Yang H."/>
        </authorList>
    </citation>
    <scope>NUCLEOTIDE SEQUENCE [LARGE SCALE GENOMIC DNA]</scope>
    <source>
        <strain evidence="1">ShG14-8</strain>
    </source>
</reference>
<comment type="caution">
    <text evidence="1">The sequence shown here is derived from an EMBL/GenBank/DDBJ whole genome shotgun (WGS) entry which is preliminary data.</text>
</comment>
<dbReference type="EMBL" id="LSLI01000177">
    <property type="protein sequence ID" value="KXS30639.1"/>
    <property type="molecule type" value="Genomic_DNA"/>
</dbReference>
<evidence type="ECO:0000313" key="1">
    <source>
        <dbReference type="EMBL" id="KXS30639.1"/>
    </source>
</evidence>
<feature type="non-terminal residue" evidence="1">
    <location>
        <position position="30"/>
    </location>
</feature>
<gene>
    <name evidence="1" type="ORF">AWT59_3230</name>
</gene>
<name>A0A139BNV7_9PROT</name>
<evidence type="ECO:0000313" key="2">
    <source>
        <dbReference type="Proteomes" id="UP000070578"/>
    </source>
</evidence>
<proteinExistence type="predicted"/>
<sequence length="30" mass="3457">MRYLVTNTGYEILGLGQPYRDRADAENARL</sequence>
<dbReference type="AlphaFoldDB" id="A0A139BNV7"/>
<dbReference type="Proteomes" id="UP000070578">
    <property type="component" value="Unassembled WGS sequence"/>
</dbReference>
<accession>A0A139BNV7</accession>